<keyword evidence="3" id="KW-0732">Signal</keyword>
<keyword evidence="2" id="KW-0472">Membrane</keyword>
<organism evidence="4 5">
    <name type="scientific">Sinanodonta woodiana</name>
    <name type="common">Chinese pond mussel</name>
    <name type="synonym">Anodonta woodiana</name>
    <dbReference type="NCBI Taxonomy" id="1069815"/>
    <lineage>
        <taxon>Eukaryota</taxon>
        <taxon>Metazoa</taxon>
        <taxon>Spiralia</taxon>
        <taxon>Lophotrochozoa</taxon>
        <taxon>Mollusca</taxon>
        <taxon>Bivalvia</taxon>
        <taxon>Autobranchia</taxon>
        <taxon>Heteroconchia</taxon>
        <taxon>Palaeoheterodonta</taxon>
        <taxon>Unionida</taxon>
        <taxon>Unionoidea</taxon>
        <taxon>Unionidae</taxon>
        <taxon>Unioninae</taxon>
        <taxon>Sinanodonta</taxon>
    </lineage>
</organism>
<evidence type="ECO:0000256" key="3">
    <source>
        <dbReference type="SAM" id="SignalP"/>
    </source>
</evidence>
<reference evidence="4 5" key="1">
    <citation type="submission" date="2024-11" db="EMBL/GenBank/DDBJ databases">
        <title>Chromosome-level genome assembly of the freshwater bivalve Anodonta woodiana.</title>
        <authorList>
            <person name="Chen X."/>
        </authorList>
    </citation>
    <scope>NUCLEOTIDE SEQUENCE [LARGE SCALE GENOMIC DNA]</scope>
    <source>
        <strain evidence="4">MN2024</strain>
        <tissue evidence="4">Gills</tissue>
    </source>
</reference>
<feature type="region of interest" description="Disordered" evidence="1">
    <location>
        <begin position="211"/>
        <end position="243"/>
    </location>
</feature>
<evidence type="ECO:0000256" key="1">
    <source>
        <dbReference type="SAM" id="MobiDB-lite"/>
    </source>
</evidence>
<feature type="transmembrane region" description="Helical" evidence="2">
    <location>
        <begin position="172"/>
        <end position="197"/>
    </location>
</feature>
<name>A0ABD3UUT5_SINWO</name>
<sequence length="243" mass="27323">MKTGVMFSLVLIFIYRAKSEITKISLDGPDSVCDGNPLEIKEGSEVQLVSKGMVQKSICSVRINVHRSQNCRGVCFKLRNSNFADCSAKLITTEIHFGEMVPDVIREEDCQTSMEVPWCSSAHTLKLDLVIDDTVMTPKYNFSASVYPRCGDDVVYKPPNRLHFEEGMKMNLIHGIVVGICLCLVFVALIIITVCYYRNHANLRNLSSVESKEKTMKTPGERAKQSSSLDQKASYMKINPREK</sequence>
<proteinExistence type="predicted"/>
<dbReference type="AlphaFoldDB" id="A0ABD3UUT5"/>
<feature type="compositionally biased region" description="Basic and acidic residues" evidence="1">
    <location>
        <begin position="211"/>
        <end position="224"/>
    </location>
</feature>
<keyword evidence="2" id="KW-1133">Transmembrane helix</keyword>
<evidence type="ECO:0000313" key="4">
    <source>
        <dbReference type="EMBL" id="KAL3851992.1"/>
    </source>
</evidence>
<feature type="signal peptide" evidence="3">
    <location>
        <begin position="1"/>
        <end position="19"/>
    </location>
</feature>
<dbReference type="Proteomes" id="UP001634394">
    <property type="component" value="Unassembled WGS sequence"/>
</dbReference>
<feature type="chain" id="PRO_5044854182" evidence="3">
    <location>
        <begin position="20"/>
        <end position="243"/>
    </location>
</feature>
<protein>
    <submittedName>
        <fullName evidence="4">Uncharacterized protein</fullName>
    </submittedName>
</protein>
<dbReference type="EMBL" id="JBJQND010000015">
    <property type="protein sequence ID" value="KAL3851992.1"/>
    <property type="molecule type" value="Genomic_DNA"/>
</dbReference>
<evidence type="ECO:0000256" key="2">
    <source>
        <dbReference type="SAM" id="Phobius"/>
    </source>
</evidence>
<comment type="caution">
    <text evidence="4">The sequence shown here is derived from an EMBL/GenBank/DDBJ whole genome shotgun (WGS) entry which is preliminary data.</text>
</comment>
<gene>
    <name evidence="4" type="ORF">ACJMK2_015681</name>
</gene>
<accession>A0ABD3UUT5</accession>
<keyword evidence="5" id="KW-1185">Reference proteome</keyword>
<evidence type="ECO:0000313" key="5">
    <source>
        <dbReference type="Proteomes" id="UP001634394"/>
    </source>
</evidence>
<keyword evidence="2" id="KW-0812">Transmembrane</keyword>